<evidence type="ECO:0000313" key="2">
    <source>
        <dbReference type="EMBL" id="PZX54369.1"/>
    </source>
</evidence>
<dbReference type="RefSeq" id="WP_170139622.1">
    <property type="nucleotide sequence ID" value="NZ_QKZS01000005.1"/>
</dbReference>
<evidence type="ECO:0008006" key="4">
    <source>
        <dbReference type="Google" id="ProtNLM"/>
    </source>
</evidence>
<keyword evidence="1" id="KW-0472">Membrane</keyword>
<feature type="transmembrane region" description="Helical" evidence="1">
    <location>
        <begin position="28"/>
        <end position="50"/>
    </location>
</feature>
<dbReference type="AlphaFoldDB" id="A0A2W7RIV6"/>
<organism evidence="2 3">
    <name type="scientific">Cereibacter changlensis</name>
    <dbReference type="NCBI Taxonomy" id="402884"/>
    <lineage>
        <taxon>Bacteria</taxon>
        <taxon>Pseudomonadati</taxon>
        <taxon>Pseudomonadota</taxon>
        <taxon>Alphaproteobacteria</taxon>
        <taxon>Rhodobacterales</taxon>
        <taxon>Paracoccaceae</taxon>
        <taxon>Cereibacter</taxon>
    </lineage>
</organism>
<keyword evidence="1" id="KW-1133">Transmembrane helix</keyword>
<comment type="caution">
    <text evidence="2">The sequence shown here is derived from an EMBL/GenBank/DDBJ whole genome shotgun (WGS) entry which is preliminary data.</text>
</comment>
<accession>A0A2W7RIV6</accession>
<dbReference type="Proteomes" id="UP000249538">
    <property type="component" value="Unassembled WGS sequence"/>
</dbReference>
<evidence type="ECO:0000256" key="1">
    <source>
        <dbReference type="SAM" id="Phobius"/>
    </source>
</evidence>
<proteinExistence type="predicted"/>
<reference evidence="2 3" key="1">
    <citation type="submission" date="2018-06" db="EMBL/GenBank/DDBJ databases">
        <title>Genomic Encyclopedia of Archaeal and Bacterial Type Strains, Phase II (KMG-II): from individual species to whole genera.</title>
        <authorList>
            <person name="Goeker M."/>
        </authorList>
    </citation>
    <scope>NUCLEOTIDE SEQUENCE [LARGE SCALE GENOMIC DNA]</scope>
    <source>
        <strain evidence="2 3">DSM 18774</strain>
    </source>
</reference>
<sequence>MIVLAGAVLGALLGALQARRLGGKPLDMLQYAAGFGIAFSLVGLFLTIIIERMM</sequence>
<evidence type="ECO:0000313" key="3">
    <source>
        <dbReference type="Proteomes" id="UP000249538"/>
    </source>
</evidence>
<dbReference type="EMBL" id="QKZS01000005">
    <property type="protein sequence ID" value="PZX54369.1"/>
    <property type="molecule type" value="Genomic_DNA"/>
</dbReference>
<gene>
    <name evidence="2" type="ORF">LX76_02016</name>
</gene>
<protein>
    <recommendedName>
        <fullName evidence="4">Apolipoprotein acyltransferase</fullName>
    </recommendedName>
</protein>
<keyword evidence="1" id="KW-0812">Transmembrane</keyword>
<name>A0A2W7RIV6_9RHOB</name>